<gene>
    <name evidence="4" type="primary">r_0</name>
    <name evidence="4" type="ORF">E2C01_040325</name>
</gene>
<keyword evidence="2" id="KW-0378">Hydrolase</keyword>
<keyword evidence="5" id="KW-1185">Reference proteome</keyword>
<dbReference type="EMBL" id="VSRR010007288">
    <property type="protein sequence ID" value="MPC46603.1"/>
    <property type="molecule type" value="Genomic_DNA"/>
</dbReference>
<sequence>MIGGAPDLKTHVDCVTSRRIVKLPGLIDVHVHVREPGATHKEDWASCTAAALAGGVTLICAMPNTQPPTIDLDALTLTKEVRIRLFSPLAFSSL</sequence>
<dbReference type="GO" id="GO:0005737">
    <property type="term" value="C:cytoplasm"/>
    <property type="evidence" value="ECO:0007669"/>
    <property type="project" value="TreeGrafter"/>
</dbReference>
<dbReference type="GO" id="GO:0006145">
    <property type="term" value="P:purine nucleobase catabolic process"/>
    <property type="evidence" value="ECO:0007669"/>
    <property type="project" value="TreeGrafter"/>
</dbReference>
<dbReference type="InterPro" id="IPR032466">
    <property type="entry name" value="Metal_Hydrolase"/>
</dbReference>
<feature type="domain" description="Amidohydrolase-related" evidence="3">
    <location>
        <begin position="23"/>
        <end position="72"/>
    </location>
</feature>
<evidence type="ECO:0000259" key="3">
    <source>
        <dbReference type="Pfam" id="PF01979"/>
    </source>
</evidence>
<dbReference type="AlphaFoldDB" id="A0A5B7FNG5"/>
<dbReference type="InterPro" id="IPR050138">
    <property type="entry name" value="DHOase/Allantoinase_Hydrolase"/>
</dbReference>
<name>A0A5B7FNG5_PORTR</name>
<evidence type="ECO:0000313" key="5">
    <source>
        <dbReference type="Proteomes" id="UP000324222"/>
    </source>
</evidence>
<evidence type="ECO:0000313" key="4">
    <source>
        <dbReference type="EMBL" id="MPC46603.1"/>
    </source>
</evidence>
<dbReference type="PANTHER" id="PTHR43668">
    <property type="entry name" value="ALLANTOINASE"/>
    <property type="match status" value="1"/>
</dbReference>
<organism evidence="4 5">
    <name type="scientific">Portunus trituberculatus</name>
    <name type="common">Swimming crab</name>
    <name type="synonym">Neptunus trituberculatus</name>
    <dbReference type="NCBI Taxonomy" id="210409"/>
    <lineage>
        <taxon>Eukaryota</taxon>
        <taxon>Metazoa</taxon>
        <taxon>Ecdysozoa</taxon>
        <taxon>Arthropoda</taxon>
        <taxon>Crustacea</taxon>
        <taxon>Multicrustacea</taxon>
        <taxon>Malacostraca</taxon>
        <taxon>Eumalacostraca</taxon>
        <taxon>Eucarida</taxon>
        <taxon>Decapoda</taxon>
        <taxon>Pleocyemata</taxon>
        <taxon>Brachyura</taxon>
        <taxon>Eubrachyura</taxon>
        <taxon>Portunoidea</taxon>
        <taxon>Portunidae</taxon>
        <taxon>Portuninae</taxon>
        <taxon>Portunus</taxon>
    </lineage>
</organism>
<keyword evidence="1" id="KW-0479">Metal-binding</keyword>
<evidence type="ECO:0000256" key="1">
    <source>
        <dbReference type="ARBA" id="ARBA00022723"/>
    </source>
</evidence>
<dbReference type="Pfam" id="PF01979">
    <property type="entry name" value="Amidohydro_1"/>
    <property type="match status" value="1"/>
</dbReference>
<dbReference type="InterPro" id="IPR006680">
    <property type="entry name" value="Amidohydro-rel"/>
</dbReference>
<dbReference type="GO" id="GO:0004038">
    <property type="term" value="F:allantoinase activity"/>
    <property type="evidence" value="ECO:0007669"/>
    <property type="project" value="TreeGrafter"/>
</dbReference>
<dbReference type="Gene3D" id="3.20.20.140">
    <property type="entry name" value="Metal-dependent hydrolases"/>
    <property type="match status" value="1"/>
</dbReference>
<dbReference type="InterPro" id="IPR002195">
    <property type="entry name" value="Dihydroorotase_CS"/>
</dbReference>
<dbReference type="PROSITE" id="PS00482">
    <property type="entry name" value="DIHYDROOROTASE_1"/>
    <property type="match status" value="1"/>
</dbReference>
<proteinExistence type="predicted"/>
<reference evidence="4 5" key="1">
    <citation type="submission" date="2019-05" db="EMBL/GenBank/DDBJ databases">
        <title>Another draft genome of Portunus trituberculatus and its Hox gene families provides insights of decapod evolution.</title>
        <authorList>
            <person name="Jeong J.-H."/>
            <person name="Song I."/>
            <person name="Kim S."/>
            <person name="Choi T."/>
            <person name="Kim D."/>
            <person name="Ryu S."/>
            <person name="Kim W."/>
        </authorList>
    </citation>
    <scope>NUCLEOTIDE SEQUENCE [LARGE SCALE GENOMIC DNA]</scope>
    <source>
        <tissue evidence="4">Muscle</tissue>
    </source>
</reference>
<dbReference type="OrthoDB" id="434at2759"/>
<dbReference type="GO" id="GO:0046872">
    <property type="term" value="F:metal ion binding"/>
    <property type="evidence" value="ECO:0007669"/>
    <property type="project" value="UniProtKB-KW"/>
</dbReference>
<protein>
    <submittedName>
        <fullName evidence="4">CAD protein</fullName>
    </submittedName>
</protein>
<comment type="caution">
    <text evidence="4">The sequence shown here is derived from an EMBL/GenBank/DDBJ whole genome shotgun (WGS) entry which is preliminary data.</text>
</comment>
<evidence type="ECO:0000256" key="2">
    <source>
        <dbReference type="ARBA" id="ARBA00022801"/>
    </source>
</evidence>
<dbReference type="Proteomes" id="UP000324222">
    <property type="component" value="Unassembled WGS sequence"/>
</dbReference>
<dbReference type="PANTHER" id="PTHR43668:SF2">
    <property type="entry name" value="ALLANTOINASE"/>
    <property type="match status" value="1"/>
</dbReference>
<accession>A0A5B7FNG5</accession>
<dbReference type="SUPFAM" id="SSF51556">
    <property type="entry name" value="Metallo-dependent hydrolases"/>
    <property type="match status" value="1"/>
</dbReference>